<feature type="domain" description="Signal transduction histidine kinase internal region" evidence="2">
    <location>
        <begin position="197"/>
        <end position="274"/>
    </location>
</feature>
<dbReference type="Proteomes" id="UP000320300">
    <property type="component" value="Unassembled WGS sequence"/>
</dbReference>
<name>A0A521F249_9SPHI</name>
<feature type="transmembrane region" description="Helical" evidence="1">
    <location>
        <begin position="38"/>
        <end position="57"/>
    </location>
</feature>
<keyword evidence="4" id="KW-1185">Reference proteome</keyword>
<protein>
    <submittedName>
        <fullName evidence="3">Histidine kinase</fullName>
    </submittedName>
</protein>
<gene>
    <name evidence="3" type="ORF">SAMN06265348_11041</name>
</gene>
<reference evidence="3 4" key="1">
    <citation type="submission" date="2017-05" db="EMBL/GenBank/DDBJ databases">
        <authorList>
            <person name="Varghese N."/>
            <person name="Submissions S."/>
        </authorList>
    </citation>
    <scope>NUCLEOTIDE SEQUENCE [LARGE SCALE GENOMIC DNA]</scope>
    <source>
        <strain evidence="3 4">DSM 19036</strain>
    </source>
</reference>
<keyword evidence="1" id="KW-0472">Membrane</keyword>
<sequence>MLRPKAFSFLLHIAGWLLFLMLPLLFMESGQEGNWPGILYSLPFLRFCVCYISLFYINSYFLIPDYFIRKKYVTYFSCVILLFVGVFYLRPFDKLMNSRDHNFRRMEMRGMPYHGGPGEMPPPGRPDMDQRYGRPGQAFGPGTQMNGGPRRMARRIDINSLLIFVLVMAFGMAIRSVEQWQITEKRALLAEADKAIAELSFLKAQINPHFLYNTLNNIYTLSVIGSEKTSDSIMKLSNIMRYVTDEAEADFVPLSSELICIGNFIDLQKLRLGKMVTLEYTVEGDPAEYQICPLVLMTFIENVFKYGLSNHVPALIVIYIRMEKGNIFFHSQNTVFDHKKHPERSGIGIANTRKRLEHLYPNKYTLGIDQADQLFTVDLVLRS</sequence>
<keyword evidence="1" id="KW-1133">Transmembrane helix</keyword>
<keyword evidence="3" id="KW-0808">Transferase</keyword>
<dbReference type="GO" id="GO:0000155">
    <property type="term" value="F:phosphorelay sensor kinase activity"/>
    <property type="evidence" value="ECO:0007669"/>
    <property type="project" value="InterPro"/>
</dbReference>
<evidence type="ECO:0000256" key="1">
    <source>
        <dbReference type="SAM" id="Phobius"/>
    </source>
</evidence>
<accession>A0A521F249</accession>
<evidence type="ECO:0000259" key="2">
    <source>
        <dbReference type="Pfam" id="PF06580"/>
    </source>
</evidence>
<dbReference type="AlphaFoldDB" id="A0A521F249"/>
<dbReference type="GO" id="GO:0016020">
    <property type="term" value="C:membrane"/>
    <property type="evidence" value="ECO:0007669"/>
    <property type="project" value="InterPro"/>
</dbReference>
<dbReference type="Pfam" id="PF06580">
    <property type="entry name" value="His_kinase"/>
    <property type="match status" value="1"/>
</dbReference>
<keyword evidence="1" id="KW-0812">Transmembrane</keyword>
<dbReference type="PANTHER" id="PTHR34220">
    <property type="entry name" value="SENSOR HISTIDINE KINASE YPDA"/>
    <property type="match status" value="1"/>
</dbReference>
<feature type="transmembrane region" description="Helical" evidence="1">
    <location>
        <begin position="6"/>
        <end position="26"/>
    </location>
</feature>
<organism evidence="3 4">
    <name type="scientific">Pedobacter westerhofensis</name>
    <dbReference type="NCBI Taxonomy" id="425512"/>
    <lineage>
        <taxon>Bacteria</taxon>
        <taxon>Pseudomonadati</taxon>
        <taxon>Bacteroidota</taxon>
        <taxon>Sphingobacteriia</taxon>
        <taxon>Sphingobacteriales</taxon>
        <taxon>Sphingobacteriaceae</taxon>
        <taxon>Pedobacter</taxon>
    </lineage>
</organism>
<dbReference type="InterPro" id="IPR050640">
    <property type="entry name" value="Bact_2-comp_sensor_kinase"/>
</dbReference>
<keyword evidence="3" id="KW-0418">Kinase</keyword>
<proteinExistence type="predicted"/>
<dbReference type="InterPro" id="IPR010559">
    <property type="entry name" value="Sig_transdc_His_kin_internal"/>
</dbReference>
<dbReference type="EMBL" id="FXTN01000010">
    <property type="protein sequence ID" value="SMO90255.1"/>
    <property type="molecule type" value="Genomic_DNA"/>
</dbReference>
<dbReference type="OrthoDB" id="9792992at2"/>
<feature type="transmembrane region" description="Helical" evidence="1">
    <location>
        <begin position="72"/>
        <end position="89"/>
    </location>
</feature>
<dbReference type="PANTHER" id="PTHR34220:SF7">
    <property type="entry name" value="SENSOR HISTIDINE KINASE YPDA"/>
    <property type="match status" value="1"/>
</dbReference>
<evidence type="ECO:0000313" key="4">
    <source>
        <dbReference type="Proteomes" id="UP000320300"/>
    </source>
</evidence>
<evidence type="ECO:0000313" key="3">
    <source>
        <dbReference type="EMBL" id="SMO90255.1"/>
    </source>
</evidence>